<name>A0A1H5ZGV9_9ACTN</name>
<accession>A0A1H5ZGV9</accession>
<reference evidence="2" key="1">
    <citation type="submission" date="2016-10" db="EMBL/GenBank/DDBJ databases">
        <authorList>
            <person name="Varghese N."/>
            <person name="Submissions S."/>
        </authorList>
    </citation>
    <scope>NUCLEOTIDE SEQUENCE [LARGE SCALE GENOMIC DNA]</scope>
    <source>
        <strain evidence="2">DSM 43163</strain>
    </source>
</reference>
<evidence type="ECO:0000313" key="1">
    <source>
        <dbReference type="EMBL" id="SEG34985.1"/>
    </source>
</evidence>
<sequence>MGFALQYSIALAQAREMVGVAAALLLAALAAYAGWHVTDRLVALRQRPDED</sequence>
<dbReference type="EMBL" id="FNVO01000004">
    <property type="protein sequence ID" value="SEG34985.1"/>
    <property type="molecule type" value="Genomic_DNA"/>
</dbReference>
<evidence type="ECO:0000313" key="2">
    <source>
        <dbReference type="Proteomes" id="UP000236723"/>
    </source>
</evidence>
<dbReference type="Proteomes" id="UP000236723">
    <property type="component" value="Unassembled WGS sequence"/>
</dbReference>
<protein>
    <submittedName>
        <fullName evidence="1">Uncharacterized protein</fullName>
    </submittedName>
</protein>
<keyword evidence="2" id="KW-1185">Reference proteome</keyword>
<organism evidence="1 2">
    <name type="scientific">Thermomonospora echinospora</name>
    <dbReference type="NCBI Taxonomy" id="1992"/>
    <lineage>
        <taxon>Bacteria</taxon>
        <taxon>Bacillati</taxon>
        <taxon>Actinomycetota</taxon>
        <taxon>Actinomycetes</taxon>
        <taxon>Streptosporangiales</taxon>
        <taxon>Thermomonosporaceae</taxon>
        <taxon>Thermomonospora</taxon>
    </lineage>
</organism>
<dbReference type="AlphaFoldDB" id="A0A1H5ZGV9"/>
<proteinExistence type="predicted"/>
<gene>
    <name evidence="1" type="ORF">SAMN04489712_104526</name>
</gene>